<keyword evidence="3" id="KW-1185">Reference proteome</keyword>
<dbReference type="InterPro" id="IPR001173">
    <property type="entry name" value="Glyco_trans_2-like"/>
</dbReference>
<dbReference type="CDD" id="cd00761">
    <property type="entry name" value="Glyco_tranf_GTA_type"/>
    <property type="match status" value="1"/>
</dbReference>
<dbReference type="Proteomes" id="UP000199415">
    <property type="component" value="Unassembled WGS sequence"/>
</dbReference>
<dbReference type="STRING" id="1082479.SAMN05216241_101120"/>
<dbReference type="AlphaFoldDB" id="A0A1G7L660"/>
<gene>
    <name evidence="2" type="ORF">SAMN05216241_101120</name>
</gene>
<feature type="domain" description="Glycosyltransferase 2-like" evidence="1">
    <location>
        <begin position="11"/>
        <end position="114"/>
    </location>
</feature>
<dbReference type="SUPFAM" id="SSF53448">
    <property type="entry name" value="Nucleotide-diphospho-sugar transferases"/>
    <property type="match status" value="1"/>
</dbReference>
<dbReference type="Gene3D" id="3.90.550.10">
    <property type="entry name" value="Spore Coat Polysaccharide Biosynthesis Protein SpsA, Chain A"/>
    <property type="match status" value="1"/>
</dbReference>
<organism evidence="2 3">
    <name type="scientific">Limimonas halophila</name>
    <dbReference type="NCBI Taxonomy" id="1082479"/>
    <lineage>
        <taxon>Bacteria</taxon>
        <taxon>Pseudomonadati</taxon>
        <taxon>Pseudomonadota</taxon>
        <taxon>Alphaproteobacteria</taxon>
        <taxon>Rhodospirillales</taxon>
        <taxon>Rhodovibrionaceae</taxon>
        <taxon>Limimonas</taxon>
    </lineage>
</organism>
<dbReference type="Pfam" id="PF00535">
    <property type="entry name" value="Glycos_transf_2"/>
    <property type="match status" value="1"/>
</dbReference>
<dbReference type="PANTHER" id="PTHR22916">
    <property type="entry name" value="GLYCOSYLTRANSFERASE"/>
    <property type="match status" value="1"/>
</dbReference>
<dbReference type="PANTHER" id="PTHR22916:SF71">
    <property type="entry name" value="GLYCOSYL TRANSFERASE"/>
    <property type="match status" value="1"/>
</dbReference>
<dbReference type="OrthoDB" id="7560678at2"/>
<proteinExistence type="predicted"/>
<dbReference type="GO" id="GO:0016758">
    <property type="term" value="F:hexosyltransferase activity"/>
    <property type="evidence" value="ECO:0007669"/>
    <property type="project" value="UniProtKB-ARBA"/>
</dbReference>
<dbReference type="RefSeq" id="WP_090018183.1">
    <property type="nucleotide sequence ID" value="NZ_FNCE01000001.1"/>
</dbReference>
<dbReference type="InterPro" id="IPR029044">
    <property type="entry name" value="Nucleotide-diphossugar_trans"/>
</dbReference>
<keyword evidence="2" id="KW-0808">Transferase</keyword>
<evidence type="ECO:0000259" key="1">
    <source>
        <dbReference type="Pfam" id="PF00535"/>
    </source>
</evidence>
<reference evidence="2 3" key="1">
    <citation type="submission" date="2016-10" db="EMBL/GenBank/DDBJ databases">
        <authorList>
            <person name="de Groot N.N."/>
        </authorList>
    </citation>
    <scope>NUCLEOTIDE SEQUENCE [LARGE SCALE GENOMIC DNA]</scope>
    <source>
        <strain evidence="2 3">DSM 25584</strain>
    </source>
</reference>
<accession>A0A1G7L660</accession>
<name>A0A1G7L660_9PROT</name>
<evidence type="ECO:0000313" key="2">
    <source>
        <dbReference type="EMBL" id="SDF44560.1"/>
    </source>
</evidence>
<protein>
    <submittedName>
        <fullName evidence="2">Glycosyl transferase family 2</fullName>
    </submittedName>
</protein>
<evidence type="ECO:0000313" key="3">
    <source>
        <dbReference type="Proteomes" id="UP000199415"/>
    </source>
</evidence>
<sequence>MSRIPLPDVTVGIKAFMRQESLRNTLESLTPFDVHAVVVADDSGIDSDRRALYDEMAEKLPLTVIEPPRDTGVSVGRNRIFDACDSAYLLLLDDDHVVPENIGELREILEAHPELGGVSGIWSEWGTYRSGACNLYRLGPYLYRDVGPEPETAATPRGGTLHYYDSIPLSTLFRAEALKDVRWDESFKIGKAHLDFFLQHKVLGKWRFAITPSVVIGHYPATGTTVPKDRRPDTGYIRMRRGSDRLRRSQDHLNRKWGVRGAFTGCTHISTDNRGWKLFKHYALRPIVRLKPGL</sequence>
<dbReference type="EMBL" id="FNCE01000001">
    <property type="protein sequence ID" value="SDF44560.1"/>
    <property type="molecule type" value="Genomic_DNA"/>
</dbReference>